<feature type="transmembrane region" description="Helical" evidence="1">
    <location>
        <begin position="47"/>
        <end position="69"/>
    </location>
</feature>
<dbReference type="Pfam" id="PF10067">
    <property type="entry name" value="DUF2306"/>
    <property type="match status" value="1"/>
</dbReference>
<evidence type="ECO:0000256" key="1">
    <source>
        <dbReference type="SAM" id="Phobius"/>
    </source>
</evidence>
<reference evidence="2 3" key="1">
    <citation type="submission" date="2023-07" db="EMBL/GenBank/DDBJ databases">
        <title>Genomic Encyclopedia of Type Strains, Phase IV (KMG-IV): sequencing the most valuable type-strain genomes for metagenomic binning, comparative biology and taxonomic classification.</title>
        <authorList>
            <person name="Goeker M."/>
        </authorList>
    </citation>
    <scope>NUCLEOTIDE SEQUENCE [LARGE SCALE GENOMIC DNA]</scope>
    <source>
        <strain evidence="2 3">DSM 12751</strain>
    </source>
</reference>
<keyword evidence="1" id="KW-0472">Membrane</keyword>
<protein>
    <submittedName>
        <fullName evidence="2">Membrane protein</fullName>
    </submittedName>
</protein>
<feature type="transmembrane region" description="Helical" evidence="1">
    <location>
        <begin position="148"/>
        <end position="168"/>
    </location>
</feature>
<accession>A0ABT9W2Y7</accession>
<organism evidence="2 3">
    <name type="scientific">Caldalkalibacillus horti</name>
    <dbReference type="NCBI Taxonomy" id="77523"/>
    <lineage>
        <taxon>Bacteria</taxon>
        <taxon>Bacillati</taxon>
        <taxon>Bacillota</taxon>
        <taxon>Bacilli</taxon>
        <taxon>Bacillales</taxon>
        <taxon>Bacillaceae</taxon>
        <taxon>Caldalkalibacillus</taxon>
    </lineage>
</organism>
<evidence type="ECO:0000313" key="2">
    <source>
        <dbReference type="EMBL" id="MDQ0167434.1"/>
    </source>
</evidence>
<dbReference type="Proteomes" id="UP001235840">
    <property type="component" value="Unassembled WGS sequence"/>
</dbReference>
<name>A0ABT9W2Y7_9BACI</name>
<feature type="transmembrane region" description="Helical" evidence="1">
    <location>
        <begin position="174"/>
        <end position="199"/>
    </location>
</feature>
<dbReference type="InterPro" id="IPR018750">
    <property type="entry name" value="DUF2306_membrane"/>
</dbReference>
<comment type="caution">
    <text evidence="2">The sequence shown here is derived from an EMBL/GenBank/DDBJ whole genome shotgun (WGS) entry which is preliminary data.</text>
</comment>
<sequence>MKRKLLISALLFIAMMWVMHTLSKNFMVDPSFTSFLANKDVALSNQSLWTLMIQIHIGLAIIALITGPLGLIKRLRIKNLTFHKWNGRLYVLSIVLNFIPGVYVAFFASGGLPSTIGFLVLNTLWLVTTLRAYIAIRAKKVEEHVTWIIRSFFLSFANMTIYIILAITHHGFDLAYGLSYTIAVWLCWMINLLLAEWLIRRKIMI</sequence>
<keyword evidence="3" id="KW-1185">Reference proteome</keyword>
<keyword evidence="1" id="KW-0812">Transmembrane</keyword>
<proteinExistence type="predicted"/>
<dbReference type="RefSeq" id="WP_307396348.1">
    <property type="nucleotide sequence ID" value="NZ_BAAADK010000001.1"/>
</dbReference>
<gene>
    <name evidence="2" type="ORF">J2S11_003359</name>
</gene>
<evidence type="ECO:0000313" key="3">
    <source>
        <dbReference type="Proteomes" id="UP001235840"/>
    </source>
</evidence>
<feature type="transmembrane region" description="Helical" evidence="1">
    <location>
        <begin position="116"/>
        <end position="136"/>
    </location>
</feature>
<feature type="transmembrane region" description="Helical" evidence="1">
    <location>
        <begin position="89"/>
        <end position="110"/>
    </location>
</feature>
<dbReference type="EMBL" id="JAUSTY010000016">
    <property type="protein sequence ID" value="MDQ0167434.1"/>
    <property type="molecule type" value="Genomic_DNA"/>
</dbReference>
<keyword evidence="1" id="KW-1133">Transmembrane helix</keyword>